<dbReference type="PANTHER" id="PTHR24412:SF441">
    <property type="entry name" value="KELCH-LIKE PROTEIN 28"/>
    <property type="match status" value="1"/>
</dbReference>
<dbReference type="SUPFAM" id="SSF117281">
    <property type="entry name" value="Kelch motif"/>
    <property type="match status" value="2"/>
</dbReference>
<dbReference type="OMA" id="CAVFNNL"/>
<dbReference type="Pfam" id="PF00651">
    <property type="entry name" value="BTB"/>
    <property type="match status" value="1"/>
</dbReference>
<keyword evidence="2" id="KW-0677">Repeat</keyword>
<reference evidence="4" key="1">
    <citation type="submission" date="2021-05" db="EMBL/GenBank/DDBJ databases">
        <title>The genome of the haptophyte Pavlova lutheri (Diacronema luteri, Pavlovales) - a model for lipid biosynthesis in eukaryotic algae.</title>
        <authorList>
            <person name="Hulatt C.J."/>
            <person name="Posewitz M.C."/>
        </authorList>
    </citation>
    <scope>NUCLEOTIDE SEQUENCE</scope>
    <source>
        <strain evidence="4">NIVA-4/92</strain>
    </source>
</reference>
<dbReference type="Gene3D" id="2.120.10.80">
    <property type="entry name" value="Kelch-type beta propeller"/>
    <property type="match status" value="2"/>
</dbReference>
<dbReference type="Proteomes" id="UP000751190">
    <property type="component" value="Unassembled WGS sequence"/>
</dbReference>
<dbReference type="InterPro" id="IPR015915">
    <property type="entry name" value="Kelch-typ_b-propeller"/>
</dbReference>
<gene>
    <name evidence="4" type="ORF">KFE25_009587</name>
</gene>
<dbReference type="InterPro" id="IPR011705">
    <property type="entry name" value="BACK"/>
</dbReference>
<dbReference type="SMART" id="SM00875">
    <property type="entry name" value="BACK"/>
    <property type="match status" value="1"/>
</dbReference>
<proteinExistence type="predicted"/>
<dbReference type="InterPro" id="IPR006652">
    <property type="entry name" value="Kelch_1"/>
</dbReference>
<feature type="domain" description="BTB" evidence="3">
    <location>
        <begin position="58"/>
        <end position="125"/>
    </location>
</feature>
<dbReference type="Gene3D" id="3.30.710.10">
    <property type="entry name" value="Potassium Channel Kv1.1, Chain A"/>
    <property type="match status" value="1"/>
</dbReference>
<dbReference type="PANTHER" id="PTHR24412">
    <property type="entry name" value="KELCH PROTEIN"/>
    <property type="match status" value="1"/>
</dbReference>
<dbReference type="SMART" id="SM00612">
    <property type="entry name" value="Kelch"/>
    <property type="match status" value="6"/>
</dbReference>
<dbReference type="Pfam" id="PF07707">
    <property type="entry name" value="BACK"/>
    <property type="match status" value="1"/>
</dbReference>
<keyword evidence="5" id="KW-1185">Reference proteome</keyword>
<protein>
    <recommendedName>
        <fullName evidence="3">BTB domain-containing protein</fullName>
    </recommendedName>
</protein>
<evidence type="ECO:0000313" key="5">
    <source>
        <dbReference type="Proteomes" id="UP000751190"/>
    </source>
</evidence>
<comment type="caution">
    <text evidence="4">The sequence shown here is derived from an EMBL/GenBank/DDBJ whole genome shotgun (WGS) entry which is preliminary data.</text>
</comment>
<sequence length="600" mass="64976">MPTDTDKQPRGAGALGLIEFGRHDGESATHELQLNDSDEHSAEIRDTLAAMWQAGELCDLTLVIGSRRMRCHRLVLASASRYFRKLFAAGMRDSMLDEVAVQDVDERAFEKALAFVYRGRVAVHQSEITALLHVASRLELSALLRCCIALFTDQLSPETAIDTYSIADTLGIPQLAVNAKALILSRFCAVAAHASFQKLPPELLHELVGSDALRAKEPEVLDAVLHWVRADESARKHELATLLPLVRFPLMRVEFISDTVYAEPLVVSQPCWERLALEAYRFQTTARACPASLSRARTTIRAGTREIFAIGGQMGLRGEMSQGRVEGAVSRFCPERGTWLAAPALRAPRSKAGVAVLDGVIYCVGGSGPSGAVCATVERLEPLRGAWQPAAQLGTPRSGVGVGVVGGRLYAVGGTDGIESALASAERLSADGARWEPVAKMRTARLYAGIAVYNGLLYAIGGWEGSVDRAVATVERYDPKRDEWEYVAPMNAARSAAGIEVLGAHIYAVGGGDGASRWRSVERYCPERNAWERVEPMLVARSNLGVAALDDSLYVIGGWDGSEDFASAERFCPKRGVWESLPPLAEGRRGLRCCVAPSVY</sequence>
<dbReference type="InterPro" id="IPR000210">
    <property type="entry name" value="BTB/POZ_dom"/>
</dbReference>
<evidence type="ECO:0000256" key="2">
    <source>
        <dbReference type="ARBA" id="ARBA00022737"/>
    </source>
</evidence>
<dbReference type="Gene3D" id="1.25.40.420">
    <property type="match status" value="1"/>
</dbReference>
<name>A0A8J5XY37_DIALT</name>
<organism evidence="4 5">
    <name type="scientific">Diacronema lutheri</name>
    <name type="common">Unicellular marine alga</name>
    <name type="synonym">Monochrysis lutheri</name>
    <dbReference type="NCBI Taxonomy" id="2081491"/>
    <lineage>
        <taxon>Eukaryota</taxon>
        <taxon>Haptista</taxon>
        <taxon>Haptophyta</taxon>
        <taxon>Pavlovophyceae</taxon>
        <taxon>Pavlovales</taxon>
        <taxon>Pavlovaceae</taxon>
        <taxon>Diacronema</taxon>
    </lineage>
</organism>
<dbReference type="InterPro" id="IPR017096">
    <property type="entry name" value="BTB-kelch_protein"/>
</dbReference>
<dbReference type="SMART" id="SM00225">
    <property type="entry name" value="BTB"/>
    <property type="match status" value="1"/>
</dbReference>
<accession>A0A8J5XY37</accession>
<dbReference type="PIRSF" id="PIRSF037037">
    <property type="entry name" value="Kelch-like_protein_gigaxonin"/>
    <property type="match status" value="1"/>
</dbReference>
<dbReference type="PROSITE" id="PS50097">
    <property type="entry name" value="BTB"/>
    <property type="match status" value="1"/>
</dbReference>
<evidence type="ECO:0000256" key="1">
    <source>
        <dbReference type="ARBA" id="ARBA00022441"/>
    </source>
</evidence>
<keyword evidence="1" id="KW-0880">Kelch repeat</keyword>
<dbReference type="AlphaFoldDB" id="A0A8J5XY37"/>
<dbReference type="EMBL" id="JAGTXO010000001">
    <property type="protein sequence ID" value="KAG8471166.1"/>
    <property type="molecule type" value="Genomic_DNA"/>
</dbReference>
<evidence type="ECO:0000259" key="3">
    <source>
        <dbReference type="PROSITE" id="PS50097"/>
    </source>
</evidence>
<dbReference type="OrthoDB" id="45365at2759"/>
<dbReference type="SUPFAM" id="SSF54695">
    <property type="entry name" value="POZ domain"/>
    <property type="match status" value="1"/>
</dbReference>
<evidence type="ECO:0000313" key="4">
    <source>
        <dbReference type="EMBL" id="KAG8471166.1"/>
    </source>
</evidence>
<dbReference type="Pfam" id="PF01344">
    <property type="entry name" value="Kelch_1"/>
    <property type="match status" value="5"/>
</dbReference>
<dbReference type="InterPro" id="IPR011333">
    <property type="entry name" value="SKP1/BTB/POZ_sf"/>
</dbReference>